<dbReference type="Proteomes" id="UP000178121">
    <property type="component" value="Unassembled WGS sequence"/>
</dbReference>
<keyword evidence="1" id="KW-1133">Transmembrane helix</keyword>
<dbReference type="AlphaFoldDB" id="A0A1G2MAZ7"/>
<dbReference type="Pfam" id="PF04306">
    <property type="entry name" value="DUF456"/>
    <property type="match status" value="1"/>
</dbReference>
<sequence>MTHSTLVLLFGLLLIPGFAMVFVPMLPGFWFLLAVVALFALIDGFAHVTAGNFALLGGIFALSIIVDWSAGLLGAKLGGAAWKSLLYGVLGGFVGLFILPPFGIFVGLFVGVFLGELLRRRGEGLALRAASGALIGSLFGVAINAVLATLFVALFLFFAIS</sequence>
<keyword evidence="1" id="KW-0472">Membrane</keyword>
<evidence type="ECO:0000313" key="2">
    <source>
        <dbReference type="EMBL" id="OHA21080.1"/>
    </source>
</evidence>
<reference evidence="2 3" key="1">
    <citation type="journal article" date="2016" name="Nat. Commun.">
        <title>Thousands of microbial genomes shed light on interconnected biogeochemical processes in an aquifer system.</title>
        <authorList>
            <person name="Anantharaman K."/>
            <person name="Brown C.T."/>
            <person name="Hug L.A."/>
            <person name="Sharon I."/>
            <person name="Castelle C.J."/>
            <person name="Probst A.J."/>
            <person name="Thomas B.C."/>
            <person name="Singh A."/>
            <person name="Wilkins M.J."/>
            <person name="Karaoz U."/>
            <person name="Brodie E.L."/>
            <person name="Williams K.H."/>
            <person name="Hubbard S.S."/>
            <person name="Banfield J.F."/>
        </authorList>
    </citation>
    <scope>NUCLEOTIDE SEQUENCE [LARGE SCALE GENOMIC DNA]</scope>
</reference>
<dbReference type="EMBL" id="MHRI01000015">
    <property type="protein sequence ID" value="OHA21080.1"/>
    <property type="molecule type" value="Genomic_DNA"/>
</dbReference>
<feature type="transmembrane region" description="Helical" evidence="1">
    <location>
        <begin position="53"/>
        <end position="73"/>
    </location>
</feature>
<accession>A0A1G2MAZ7</accession>
<dbReference type="InterPro" id="IPR007403">
    <property type="entry name" value="DUF456"/>
</dbReference>
<feature type="transmembrane region" description="Helical" evidence="1">
    <location>
        <begin position="134"/>
        <end position="160"/>
    </location>
</feature>
<proteinExistence type="predicted"/>
<keyword evidence="1" id="KW-0812">Transmembrane</keyword>
<gene>
    <name evidence="2" type="ORF">A2849_02100</name>
</gene>
<name>A0A1G2MAZ7_9BACT</name>
<comment type="caution">
    <text evidence="2">The sequence shown here is derived from an EMBL/GenBank/DDBJ whole genome shotgun (WGS) entry which is preliminary data.</text>
</comment>
<feature type="transmembrane region" description="Helical" evidence="1">
    <location>
        <begin position="29"/>
        <end position="46"/>
    </location>
</feature>
<protein>
    <recommendedName>
        <fullName evidence="4">DUF456 domain-containing protein</fullName>
    </recommendedName>
</protein>
<evidence type="ECO:0000313" key="3">
    <source>
        <dbReference type="Proteomes" id="UP000178121"/>
    </source>
</evidence>
<evidence type="ECO:0000256" key="1">
    <source>
        <dbReference type="SAM" id="Phobius"/>
    </source>
</evidence>
<dbReference type="PANTHER" id="PTHR39165">
    <property type="entry name" value="IG HYPOTHETICAL 17883"/>
    <property type="match status" value="1"/>
</dbReference>
<evidence type="ECO:0008006" key="4">
    <source>
        <dbReference type="Google" id="ProtNLM"/>
    </source>
</evidence>
<feature type="transmembrane region" description="Helical" evidence="1">
    <location>
        <begin position="85"/>
        <end position="114"/>
    </location>
</feature>
<dbReference type="PANTHER" id="PTHR39165:SF1">
    <property type="entry name" value="DUF456 DOMAIN-CONTAINING PROTEIN"/>
    <property type="match status" value="1"/>
</dbReference>
<organism evidence="2 3">
    <name type="scientific">Candidatus Taylorbacteria bacterium RIFCSPHIGHO2_01_FULL_51_15</name>
    <dbReference type="NCBI Taxonomy" id="1802304"/>
    <lineage>
        <taxon>Bacteria</taxon>
        <taxon>Candidatus Tayloriibacteriota</taxon>
    </lineage>
</organism>